<dbReference type="InterPro" id="IPR038360">
    <property type="entry name" value="DUF4844_sf"/>
</dbReference>
<name>A0A2V4XCH4_9FLAO</name>
<feature type="signal peptide" evidence="1">
    <location>
        <begin position="1"/>
        <end position="21"/>
    </location>
</feature>
<accession>A0A2V4XCH4</accession>
<dbReference type="InterPro" id="IPR032301">
    <property type="entry name" value="DUF4844"/>
</dbReference>
<dbReference type="EMBL" id="QJTD01000008">
    <property type="protein sequence ID" value="PYE80030.1"/>
    <property type="molecule type" value="Genomic_DNA"/>
</dbReference>
<reference evidence="2 3" key="1">
    <citation type="submission" date="2018-06" db="EMBL/GenBank/DDBJ databases">
        <title>Genomic Encyclopedia of Type Strains, Phase III (KMG-III): the genomes of soil and plant-associated and newly described type strains.</title>
        <authorList>
            <person name="Whitman W."/>
        </authorList>
    </citation>
    <scope>NUCLEOTIDE SEQUENCE [LARGE SCALE GENOMIC DNA]</scope>
    <source>
        <strain evidence="2 3">CECT 7945</strain>
    </source>
</reference>
<protein>
    <submittedName>
        <fullName evidence="2">Uncharacterized protein DUF4844</fullName>
    </submittedName>
</protein>
<evidence type="ECO:0000313" key="2">
    <source>
        <dbReference type="EMBL" id="PYE80030.1"/>
    </source>
</evidence>
<keyword evidence="3" id="KW-1185">Reference proteome</keyword>
<evidence type="ECO:0000313" key="3">
    <source>
        <dbReference type="Proteomes" id="UP000248054"/>
    </source>
</evidence>
<dbReference type="PROSITE" id="PS51257">
    <property type="entry name" value="PROKAR_LIPOPROTEIN"/>
    <property type="match status" value="1"/>
</dbReference>
<sequence>MTKYIQILLIFLTLSACGQNATEMKTPENANEMFAEFIAKKKFIEQPYPNFYPGIADEKMRPILTEKINQVATDFKTVAESENPTDLKYQEKIGIGLSRFADIYLELDTEDRERVCMYFEELMDIVGLESSNGQLNKFMYGFDPMEKPKEKKWTDSHGNMFIEKGTEVSIIPAKYDKTGKKYKVFLYNETTENIGIIEDLIIKPREFKVFNVSDTDTLKLDNGVKFMFGETYGLEVEDKKSQVSGLGGKYLTDYGVPNEIDFAFVIVAIGKGD</sequence>
<dbReference type="AlphaFoldDB" id="A0A2V4XCH4"/>
<keyword evidence="1" id="KW-0732">Signal</keyword>
<gene>
    <name evidence="2" type="ORF">DFQ11_10854</name>
</gene>
<proteinExistence type="predicted"/>
<evidence type="ECO:0000256" key="1">
    <source>
        <dbReference type="SAM" id="SignalP"/>
    </source>
</evidence>
<comment type="caution">
    <text evidence="2">The sequence shown here is derived from an EMBL/GenBank/DDBJ whole genome shotgun (WGS) entry which is preliminary data.</text>
</comment>
<dbReference type="Pfam" id="PF16133">
    <property type="entry name" value="DUF4844"/>
    <property type="match status" value="1"/>
</dbReference>
<dbReference type="Proteomes" id="UP000248054">
    <property type="component" value="Unassembled WGS sequence"/>
</dbReference>
<dbReference type="Gene3D" id="1.20.1480.40">
    <property type="entry name" value="Uncharacterised protein PF16133, DUF4844"/>
    <property type="match status" value="1"/>
</dbReference>
<organism evidence="2 3">
    <name type="scientific">Winogradskyella epiphytica</name>
    <dbReference type="NCBI Taxonomy" id="262005"/>
    <lineage>
        <taxon>Bacteria</taxon>
        <taxon>Pseudomonadati</taxon>
        <taxon>Bacteroidota</taxon>
        <taxon>Flavobacteriia</taxon>
        <taxon>Flavobacteriales</taxon>
        <taxon>Flavobacteriaceae</taxon>
        <taxon>Winogradskyella</taxon>
    </lineage>
</organism>
<feature type="chain" id="PRO_5015994979" evidence="1">
    <location>
        <begin position="22"/>
        <end position="273"/>
    </location>
</feature>